<reference evidence="1" key="2">
    <citation type="journal article" date="2015" name="Fish Shellfish Immunol.">
        <title>Early steps in the European eel (Anguilla anguilla)-Vibrio vulnificus interaction in the gills: Role of the RtxA13 toxin.</title>
        <authorList>
            <person name="Callol A."/>
            <person name="Pajuelo D."/>
            <person name="Ebbesson L."/>
            <person name="Teles M."/>
            <person name="MacKenzie S."/>
            <person name="Amaro C."/>
        </authorList>
    </citation>
    <scope>NUCLEOTIDE SEQUENCE</scope>
</reference>
<protein>
    <submittedName>
        <fullName evidence="1">Uncharacterized protein</fullName>
    </submittedName>
</protein>
<name>A0A0E9T7F6_ANGAN</name>
<dbReference type="EMBL" id="GBXM01058963">
    <property type="protein sequence ID" value="JAH49614.1"/>
    <property type="molecule type" value="Transcribed_RNA"/>
</dbReference>
<dbReference type="AlphaFoldDB" id="A0A0E9T7F6"/>
<reference evidence="1" key="1">
    <citation type="submission" date="2014-11" db="EMBL/GenBank/DDBJ databases">
        <authorList>
            <person name="Amaro Gonzalez C."/>
        </authorList>
    </citation>
    <scope>NUCLEOTIDE SEQUENCE</scope>
</reference>
<organism evidence="1">
    <name type="scientific">Anguilla anguilla</name>
    <name type="common">European freshwater eel</name>
    <name type="synonym">Muraena anguilla</name>
    <dbReference type="NCBI Taxonomy" id="7936"/>
    <lineage>
        <taxon>Eukaryota</taxon>
        <taxon>Metazoa</taxon>
        <taxon>Chordata</taxon>
        <taxon>Craniata</taxon>
        <taxon>Vertebrata</taxon>
        <taxon>Euteleostomi</taxon>
        <taxon>Actinopterygii</taxon>
        <taxon>Neopterygii</taxon>
        <taxon>Teleostei</taxon>
        <taxon>Anguilliformes</taxon>
        <taxon>Anguillidae</taxon>
        <taxon>Anguilla</taxon>
    </lineage>
</organism>
<evidence type="ECO:0000313" key="1">
    <source>
        <dbReference type="EMBL" id="JAH49614.1"/>
    </source>
</evidence>
<accession>A0A0E9T7F6</accession>
<sequence length="23" mass="2491">MGLALYCTLKLSIPLYDTAFLGS</sequence>
<proteinExistence type="predicted"/>